<gene>
    <name evidence="2" type="ordered locus">CGB_D9260W</name>
</gene>
<protein>
    <submittedName>
        <fullName evidence="2">Uncharacterized protein</fullName>
    </submittedName>
</protein>
<evidence type="ECO:0000256" key="1">
    <source>
        <dbReference type="SAM" id="MobiDB-lite"/>
    </source>
</evidence>
<name>E6R516_CRYGW</name>
<dbReference type="Proteomes" id="UP000007805">
    <property type="component" value="Chromosome D"/>
</dbReference>
<feature type="region of interest" description="Disordered" evidence="1">
    <location>
        <begin position="38"/>
        <end position="68"/>
    </location>
</feature>
<dbReference type="VEuPathDB" id="FungiDB:CGB_D9260W"/>
<proteinExistence type="predicted"/>
<reference key="2">
    <citation type="journal article" date="2011" name="MBio">
        <title>Genome variation in Cryptococcus gattii, an emerging pathogen of immunocompetent hosts.</title>
        <authorList>
            <person name="D'Souza C.A."/>
            <person name="Kronstad J.W."/>
            <person name="Taylor G."/>
            <person name="Warren R."/>
            <person name="Yuen M."/>
            <person name="Hu G."/>
            <person name="Jung W.H."/>
            <person name="Sham A."/>
            <person name="Kidd S.E."/>
            <person name="Tangen K."/>
            <person name="Lee N."/>
            <person name="Zeilmaker T."/>
            <person name="Sawkins J."/>
            <person name="McVicker G."/>
            <person name="Shah S."/>
            <person name="Gnerre S."/>
            <person name="Griggs A."/>
            <person name="Zeng Q."/>
            <person name="Bartlett K."/>
            <person name="Li W."/>
            <person name="Wang X."/>
            <person name="Heitman J."/>
            <person name="Stajich J.E."/>
            <person name="Fraser J.A."/>
            <person name="Meyer W."/>
            <person name="Carter D."/>
            <person name="Schein J."/>
            <person name="Krzywinski M."/>
            <person name="Kwong-Chung K.J."/>
            <person name="Varma A."/>
            <person name="Wang J."/>
            <person name="Brunham R."/>
            <person name="Fyfe M."/>
            <person name="Ouellette B.F.F."/>
            <person name="Siddiqui A."/>
            <person name="Marra M."/>
            <person name="Jones S."/>
            <person name="Holt R."/>
            <person name="Birren B.W."/>
            <person name="Galagan J.E."/>
            <person name="Cuomo C.A."/>
        </authorList>
    </citation>
    <scope>NUCLEOTIDE SEQUENCE</scope>
    <source>
        <strain>WM276</strain>
    </source>
</reference>
<keyword evidence="3" id="KW-1185">Reference proteome</keyword>
<dbReference type="EMBL" id="CP000289">
    <property type="protein sequence ID" value="ADV22160.1"/>
    <property type="molecule type" value="Genomic_DNA"/>
</dbReference>
<dbReference type="GeneID" id="10189915"/>
<feature type="compositionally biased region" description="Basic residues" evidence="1">
    <location>
        <begin position="49"/>
        <end position="59"/>
    </location>
</feature>
<evidence type="ECO:0000313" key="2">
    <source>
        <dbReference type="EMBL" id="ADV22160.1"/>
    </source>
</evidence>
<evidence type="ECO:0000313" key="3">
    <source>
        <dbReference type="Proteomes" id="UP000007805"/>
    </source>
</evidence>
<reference evidence="2 3" key="1">
    <citation type="journal article" date="2011" name="MBio">
        <title>Genome variation in Cryptococcus gattii, an emerging pathogen of immunocompetent hosts.</title>
        <authorList>
            <person name="D'Souza C.A."/>
            <person name="Kronstad J.W."/>
            <person name="Taylor G."/>
            <person name="Warren R."/>
            <person name="Yuen M."/>
            <person name="Hu G."/>
            <person name="Jung W.H."/>
            <person name="Sham A."/>
            <person name="Kidd S.E."/>
            <person name="Tangen K."/>
            <person name="Lee N."/>
            <person name="Zeilmaker T."/>
            <person name="Sawkins J."/>
            <person name="McVicker G."/>
            <person name="Shah S."/>
            <person name="Gnerre S."/>
            <person name="Griggs A."/>
            <person name="Zeng Q."/>
            <person name="Bartlett K."/>
            <person name="Li W."/>
            <person name="Wang X."/>
            <person name="Heitman J."/>
            <person name="Stajich J.E."/>
            <person name="Fraser J.A."/>
            <person name="Meyer W."/>
            <person name="Carter D."/>
            <person name="Schein J."/>
            <person name="Krzywinski M."/>
            <person name="Kwon-Chung K.J."/>
            <person name="Varma A."/>
            <person name="Wang J."/>
            <person name="Brunham R."/>
            <person name="Fyfe M."/>
            <person name="Ouellette B.F."/>
            <person name="Siddiqui A."/>
            <person name="Marra M."/>
            <person name="Jones S."/>
            <person name="Holt R."/>
            <person name="Birren B.W."/>
            <person name="Galagan J.E."/>
            <person name="Cuomo C.A."/>
        </authorList>
    </citation>
    <scope>NUCLEOTIDE SEQUENCE [LARGE SCALE GENOMIC DNA]</scope>
    <source>
        <strain evidence="3">WM276 / ATCC MYA-4071</strain>
    </source>
</reference>
<organism evidence="2 3">
    <name type="scientific">Cryptococcus gattii serotype B (strain WM276 / ATCC MYA-4071)</name>
    <name type="common">Filobasidiella gattii</name>
    <name type="synonym">Cryptococcus bacillisporus</name>
    <dbReference type="NCBI Taxonomy" id="367775"/>
    <lineage>
        <taxon>Eukaryota</taxon>
        <taxon>Fungi</taxon>
        <taxon>Dikarya</taxon>
        <taxon>Basidiomycota</taxon>
        <taxon>Agaricomycotina</taxon>
        <taxon>Tremellomycetes</taxon>
        <taxon>Tremellales</taxon>
        <taxon>Cryptococcaceae</taxon>
        <taxon>Cryptococcus</taxon>
        <taxon>Cryptococcus gattii species complex</taxon>
    </lineage>
</organism>
<accession>E6R516</accession>
<dbReference type="HOGENOM" id="CLU_1660678_0_0_1"/>
<dbReference type="KEGG" id="cgi:CGB_D9260W"/>
<sequence>MHLLLFVTFPHNLPLRSVAALQLRHLRLRLMHLRNRACNIPPSPPNAQRRPRGIRRRRNSTSGSRVTRRSVKSIGNKYLSVKRGWQTVHNLTHQTGAGDGEGSSQFMLQQATWISPKLISVVIKNAIVPITTSGTRYSKVDMAQDLSLGPVLLARTILL</sequence>
<dbReference type="RefSeq" id="XP_003193947.1">
    <property type="nucleotide sequence ID" value="XM_003193899.1"/>
</dbReference>
<dbReference type="AlphaFoldDB" id="E6R516"/>